<dbReference type="InterPro" id="IPR016047">
    <property type="entry name" value="M23ase_b-sheet_dom"/>
</dbReference>
<dbReference type="PANTHER" id="PTHR21666:SF270">
    <property type="entry name" value="MUREIN HYDROLASE ACTIVATOR ENVC"/>
    <property type="match status" value="1"/>
</dbReference>
<sequence length="222" mass="24738">MFIYPCKGRLTSPFGKDILQGAVRWHNGIDLAQGGTVEIVAAADGVVHRSYRSSSYGEVIFLLHNIGGQEYETVYAHLKSGSRRVEEGARVKQGQVLGVMGNTGMSTGQHLHFELHKGKWNSNKSNAVDPLLYLGKDLDGDKYLNLHKHMKEWNHYATDVQPVTENAHKVPLKPAKFGGLSYKIEGNPYPNVYTIKTGQFGYQNIYAPRDKDSSITSSPVYR</sequence>
<dbReference type="InterPro" id="IPR011055">
    <property type="entry name" value="Dup_hybrid_motif"/>
</dbReference>
<dbReference type="AlphaFoldDB" id="A0A5D4NMV0"/>
<evidence type="ECO:0000259" key="1">
    <source>
        <dbReference type="Pfam" id="PF01551"/>
    </source>
</evidence>
<dbReference type="EMBL" id="VTEI01000014">
    <property type="protein sequence ID" value="TYS14262.1"/>
    <property type="molecule type" value="Genomic_DNA"/>
</dbReference>
<dbReference type="Proteomes" id="UP000322267">
    <property type="component" value="Unassembled WGS sequence"/>
</dbReference>
<comment type="caution">
    <text evidence="2">The sequence shown here is derived from an EMBL/GenBank/DDBJ whole genome shotgun (WGS) entry which is preliminary data.</text>
</comment>
<evidence type="ECO:0000313" key="3">
    <source>
        <dbReference type="Proteomes" id="UP000322267"/>
    </source>
</evidence>
<dbReference type="Gene3D" id="2.70.70.10">
    <property type="entry name" value="Glucose Permease (Domain IIA)"/>
    <property type="match status" value="1"/>
</dbReference>
<name>A0A5D4NMV0_9BACI</name>
<dbReference type="InterPro" id="IPR050570">
    <property type="entry name" value="Cell_wall_metabolism_enzyme"/>
</dbReference>
<feature type="domain" description="M23ase beta-sheet core" evidence="1">
    <location>
        <begin position="26"/>
        <end position="124"/>
    </location>
</feature>
<accession>A0A5D4NMV0</accession>
<dbReference type="SUPFAM" id="SSF51261">
    <property type="entry name" value="Duplicated hybrid motif"/>
    <property type="match status" value="1"/>
</dbReference>
<proteinExistence type="predicted"/>
<reference evidence="2 3" key="1">
    <citation type="submission" date="2019-08" db="EMBL/GenBank/DDBJ databases">
        <title>Bacillus genomes from the desert of Cuatro Cienegas, Coahuila.</title>
        <authorList>
            <person name="Olmedo-Alvarez G."/>
        </authorList>
    </citation>
    <scope>NUCLEOTIDE SEQUENCE [LARGE SCALE GENOMIC DNA]</scope>
    <source>
        <strain evidence="2 3">CH34_1T</strain>
    </source>
</reference>
<dbReference type="Pfam" id="PF01551">
    <property type="entry name" value="Peptidase_M23"/>
    <property type="match status" value="1"/>
</dbReference>
<protein>
    <submittedName>
        <fullName evidence="2">M23 family metallopeptidase</fullName>
    </submittedName>
</protein>
<dbReference type="OrthoDB" id="9805070at2"/>
<dbReference type="PANTHER" id="PTHR21666">
    <property type="entry name" value="PEPTIDASE-RELATED"/>
    <property type="match status" value="1"/>
</dbReference>
<organism evidence="2 3">
    <name type="scientific">Rossellomorea vietnamensis</name>
    <dbReference type="NCBI Taxonomy" id="218284"/>
    <lineage>
        <taxon>Bacteria</taxon>
        <taxon>Bacillati</taxon>
        <taxon>Bacillota</taxon>
        <taxon>Bacilli</taxon>
        <taxon>Bacillales</taxon>
        <taxon>Bacillaceae</taxon>
        <taxon>Rossellomorea</taxon>
    </lineage>
</organism>
<gene>
    <name evidence="2" type="ORF">FZC78_19085</name>
</gene>
<dbReference type="GO" id="GO:0004222">
    <property type="term" value="F:metalloendopeptidase activity"/>
    <property type="evidence" value="ECO:0007669"/>
    <property type="project" value="TreeGrafter"/>
</dbReference>
<evidence type="ECO:0000313" key="2">
    <source>
        <dbReference type="EMBL" id="TYS14262.1"/>
    </source>
</evidence>
<dbReference type="CDD" id="cd12797">
    <property type="entry name" value="M23_peptidase"/>
    <property type="match status" value="1"/>
</dbReference>
<dbReference type="RefSeq" id="WP_148941676.1">
    <property type="nucleotide sequence ID" value="NZ_VTEI01000014.1"/>
</dbReference>